<dbReference type="EMBL" id="JAVRET010000047">
    <property type="protein sequence ID" value="MDT0411286.1"/>
    <property type="molecule type" value="Genomic_DNA"/>
</dbReference>
<comment type="caution">
    <text evidence="2">The sequence shown here is derived from an EMBL/GenBank/DDBJ whole genome shotgun (WGS) entry which is preliminary data.</text>
</comment>
<gene>
    <name evidence="2" type="ORF">RM698_19840</name>
</gene>
<dbReference type="RefSeq" id="WP_311651831.1">
    <property type="nucleotide sequence ID" value="NZ_JAVRET010000047.1"/>
</dbReference>
<name>A0ABU2R4T8_9ACTN</name>
<evidence type="ECO:0000256" key="1">
    <source>
        <dbReference type="SAM" id="MobiDB-lite"/>
    </source>
</evidence>
<reference evidence="3" key="1">
    <citation type="submission" date="2023-07" db="EMBL/GenBank/DDBJ databases">
        <title>30 novel species of actinomycetes from the DSMZ collection.</title>
        <authorList>
            <person name="Nouioui I."/>
        </authorList>
    </citation>
    <scope>NUCLEOTIDE SEQUENCE [LARGE SCALE GENOMIC DNA]</scope>
    <source>
        <strain evidence="3">DSM 41979</strain>
    </source>
</reference>
<dbReference type="Proteomes" id="UP001183610">
    <property type="component" value="Unassembled WGS sequence"/>
</dbReference>
<sequence length="144" mass="15506">MRARDADAASPRVEAPGLPLGFFSGLPGARPRPARDAGPLRAATRGRGESDEPELLAYLRAGLLLHAVRAALPDVLAPRTPPLTRAASLLTDGIWVWRLDLAHYVARAHVRLPVDFLSAVRATAHVPPEVDADRLTALRAHWAP</sequence>
<evidence type="ECO:0000313" key="3">
    <source>
        <dbReference type="Proteomes" id="UP001183610"/>
    </source>
</evidence>
<organism evidence="2 3">
    <name type="scientific">Streptomyces evansiae</name>
    <dbReference type="NCBI Taxonomy" id="3075535"/>
    <lineage>
        <taxon>Bacteria</taxon>
        <taxon>Bacillati</taxon>
        <taxon>Actinomycetota</taxon>
        <taxon>Actinomycetes</taxon>
        <taxon>Kitasatosporales</taxon>
        <taxon>Streptomycetaceae</taxon>
        <taxon>Streptomyces</taxon>
    </lineage>
</organism>
<protein>
    <submittedName>
        <fullName evidence="2">Uncharacterized protein</fullName>
    </submittedName>
</protein>
<keyword evidence="3" id="KW-1185">Reference proteome</keyword>
<feature type="region of interest" description="Disordered" evidence="1">
    <location>
        <begin position="24"/>
        <end position="51"/>
    </location>
</feature>
<accession>A0ABU2R4T8</accession>
<evidence type="ECO:0000313" key="2">
    <source>
        <dbReference type="EMBL" id="MDT0411286.1"/>
    </source>
</evidence>
<proteinExistence type="predicted"/>